<protein>
    <recommendedName>
        <fullName evidence="15">Hypoxia-inducible factor 1-alpha</fullName>
    </recommendedName>
</protein>
<evidence type="ECO:0000256" key="7">
    <source>
        <dbReference type="ARBA" id="ARBA00023163"/>
    </source>
</evidence>
<keyword evidence="6" id="KW-0010">Activator</keyword>
<keyword evidence="14" id="KW-1185">Reference proteome</keyword>
<reference evidence="13" key="1">
    <citation type="submission" date="2021-10" db="EMBL/GenBank/DDBJ databases">
        <title>Melipona bicolor Genome sequencing and assembly.</title>
        <authorList>
            <person name="Araujo N.S."/>
            <person name="Arias M.C."/>
        </authorList>
    </citation>
    <scope>NUCLEOTIDE SEQUENCE</scope>
    <source>
        <strain evidence="13">USP_2M_L1-L4_2017</strain>
        <tissue evidence="13">Whole body</tissue>
    </source>
</reference>
<evidence type="ECO:0000256" key="2">
    <source>
        <dbReference type="ARBA" id="ARBA00022737"/>
    </source>
</evidence>
<dbReference type="Pfam" id="PF14598">
    <property type="entry name" value="PAS_11"/>
    <property type="match status" value="1"/>
</dbReference>
<evidence type="ECO:0000313" key="13">
    <source>
        <dbReference type="EMBL" id="KAK1133195.1"/>
    </source>
</evidence>
<name>A0AA40G915_9HYME</name>
<evidence type="ECO:0000256" key="3">
    <source>
        <dbReference type="ARBA" id="ARBA00022843"/>
    </source>
</evidence>
<gene>
    <name evidence="13" type="ORF">K0M31_014549</name>
</gene>
<dbReference type="GO" id="GO:0046983">
    <property type="term" value="F:protein dimerization activity"/>
    <property type="evidence" value="ECO:0007669"/>
    <property type="project" value="InterPro"/>
</dbReference>
<organism evidence="13 14">
    <name type="scientific">Melipona bicolor</name>
    <dbReference type="NCBI Taxonomy" id="60889"/>
    <lineage>
        <taxon>Eukaryota</taxon>
        <taxon>Metazoa</taxon>
        <taxon>Ecdysozoa</taxon>
        <taxon>Arthropoda</taxon>
        <taxon>Hexapoda</taxon>
        <taxon>Insecta</taxon>
        <taxon>Pterygota</taxon>
        <taxon>Neoptera</taxon>
        <taxon>Endopterygota</taxon>
        <taxon>Hymenoptera</taxon>
        <taxon>Apocrita</taxon>
        <taxon>Aculeata</taxon>
        <taxon>Apoidea</taxon>
        <taxon>Anthophila</taxon>
        <taxon>Apidae</taxon>
        <taxon>Melipona</taxon>
    </lineage>
</organism>
<keyword evidence="2" id="KW-0677">Repeat</keyword>
<dbReference type="SMART" id="SM00353">
    <property type="entry name" value="HLH"/>
    <property type="match status" value="1"/>
</dbReference>
<dbReference type="GO" id="GO:0005737">
    <property type="term" value="C:cytoplasm"/>
    <property type="evidence" value="ECO:0007669"/>
    <property type="project" value="InterPro"/>
</dbReference>
<dbReference type="PANTHER" id="PTHR23043">
    <property type="entry name" value="HYPOXIA-INDUCIBLE FACTOR 1 ALPHA"/>
    <property type="match status" value="1"/>
</dbReference>
<keyword evidence="8" id="KW-0539">Nucleus</keyword>
<keyword evidence="4" id="KW-0805">Transcription regulation</keyword>
<feature type="domain" description="BHLH" evidence="12">
    <location>
        <begin position="288"/>
        <end position="341"/>
    </location>
</feature>
<evidence type="ECO:0000259" key="12">
    <source>
        <dbReference type="PROSITE" id="PS50888"/>
    </source>
</evidence>
<dbReference type="GO" id="GO:0005667">
    <property type="term" value="C:transcription regulator complex"/>
    <property type="evidence" value="ECO:0007669"/>
    <property type="project" value="InterPro"/>
</dbReference>
<dbReference type="InterPro" id="IPR035965">
    <property type="entry name" value="PAS-like_dom_sf"/>
</dbReference>
<dbReference type="SUPFAM" id="SSF47459">
    <property type="entry name" value="HLH, helix-loop-helix DNA-binding domain"/>
    <property type="match status" value="1"/>
</dbReference>
<dbReference type="GO" id="GO:0045944">
    <property type="term" value="P:positive regulation of transcription by RNA polymerase II"/>
    <property type="evidence" value="ECO:0007669"/>
    <property type="project" value="UniProtKB-ARBA"/>
</dbReference>
<dbReference type="SMART" id="SM00091">
    <property type="entry name" value="PAS"/>
    <property type="match status" value="2"/>
</dbReference>
<dbReference type="CDD" id="cd11433">
    <property type="entry name" value="bHLH-PAS_HIF"/>
    <property type="match status" value="1"/>
</dbReference>
<dbReference type="Pfam" id="PF00989">
    <property type="entry name" value="PAS"/>
    <property type="match status" value="1"/>
</dbReference>
<comment type="caution">
    <text evidence="13">The sequence shown here is derived from an EMBL/GenBank/DDBJ whole genome shotgun (WGS) entry which is preliminary data.</text>
</comment>
<dbReference type="FunFam" id="3.30.450.20:FF:000015">
    <property type="entry name" value="Hypoxia-inducible factor 1-alpha isoform 1"/>
    <property type="match status" value="1"/>
</dbReference>
<dbReference type="CDD" id="cd00130">
    <property type="entry name" value="PAS"/>
    <property type="match status" value="2"/>
</dbReference>
<evidence type="ECO:0000256" key="1">
    <source>
        <dbReference type="ARBA" id="ARBA00004123"/>
    </source>
</evidence>
<keyword evidence="7" id="KW-0804">Transcription</keyword>
<keyword evidence="5" id="KW-0238">DNA-binding</keyword>
<dbReference type="InterPro" id="IPR001067">
    <property type="entry name" value="Nuc_translocat"/>
</dbReference>
<keyword evidence="9" id="KW-0379">Hydroxylation</keyword>
<dbReference type="InterPro" id="IPR011598">
    <property type="entry name" value="bHLH_dom"/>
</dbReference>
<feature type="region of interest" description="Disordered" evidence="10">
    <location>
        <begin position="471"/>
        <end position="495"/>
    </location>
</feature>
<dbReference type="InterPro" id="IPR036638">
    <property type="entry name" value="HLH_DNA-bd_sf"/>
</dbReference>
<dbReference type="InterPro" id="IPR000014">
    <property type="entry name" value="PAS"/>
</dbReference>
<proteinExistence type="predicted"/>
<dbReference type="AlphaFoldDB" id="A0AA40G915"/>
<evidence type="ECO:0000256" key="10">
    <source>
        <dbReference type="SAM" id="MobiDB-lite"/>
    </source>
</evidence>
<dbReference type="GO" id="GO:0005634">
    <property type="term" value="C:nucleus"/>
    <property type="evidence" value="ECO:0007669"/>
    <property type="project" value="UniProtKB-SubCell"/>
</dbReference>
<dbReference type="InterPro" id="IPR013767">
    <property type="entry name" value="PAS_fold"/>
</dbReference>
<evidence type="ECO:0000256" key="8">
    <source>
        <dbReference type="ARBA" id="ARBA00023242"/>
    </source>
</evidence>
<dbReference type="Proteomes" id="UP001177670">
    <property type="component" value="Unassembled WGS sequence"/>
</dbReference>
<dbReference type="Gene3D" id="4.10.280.10">
    <property type="entry name" value="Helix-loop-helix DNA-binding domain"/>
    <property type="match status" value="1"/>
</dbReference>
<feature type="region of interest" description="Disordered" evidence="10">
    <location>
        <begin position="157"/>
        <end position="199"/>
    </location>
</feature>
<dbReference type="Gene3D" id="3.30.450.20">
    <property type="entry name" value="PAS domain"/>
    <property type="match status" value="2"/>
</dbReference>
<dbReference type="Pfam" id="PF23171">
    <property type="entry name" value="bHLH_HIF1A"/>
    <property type="match status" value="1"/>
</dbReference>
<dbReference type="EMBL" id="JAHYIQ010000004">
    <property type="protein sequence ID" value="KAK1133195.1"/>
    <property type="molecule type" value="Genomic_DNA"/>
</dbReference>
<accession>A0AA40G915</accession>
<evidence type="ECO:0000313" key="14">
    <source>
        <dbReference type="Proteomes" id="UP001177670"/>
    </source>
</evidence>
<dbReference type="NCBIfam" id="TIGR00229">
    <property type="entry name" value="sensory_box"/>
    <property type="match status" value="1"/>
</dbReference>
<feature type="compositionally biased region" description="Basic and acidic residues" evidence="10">
    <location>
        <begin position="476"/>
        <end position="487"/>
    </location>
</feature>
<evidence type="ECO:0000259" key="11">
    <source>
        <dbReference type="PROSITE" id="PS50112"/>
    </source>
</evidence>
<dbReference type="GO" id="GO:0071456">
    <property type="term" value="P:cellular response to hypoxia"/>
    <property type="evidence" value="ECO:0007669"/>
    <property type="project" value="TreeGrafter"/>
</dbReference>
<dbReference type="PROSITE" id="PS50112">
    <property type="entry name" value="PAS"/>
    <property type="match status" value="2"/>
</dbReference>
<comment type="subcellular location">
    <subcellularLocation>
        <location evidence="1">Nucleus</location>
    </subcellularLocation>
</comment>
<dbReference type="PRINTS" id="PR00785">
    <property type="entry name" value="NCTRNSLOCATR"/>
</dbReference>
<dbReference type="SUPFAM" id="SSF55785">
    <property type="entry name" value="PYP-like sensor domain (PAS domain)"/>
    <property type="match status" value="2"/>
</dbReference>
<feature type="domain" description="PAS" evidence="11">
    <location>
        <begin position="532"/>
        <end position="579"/>
    </location>
</feature>
<keyword evidence="3" id="KW-0832">Ubl conjugation</keyword>
<evidence type="ECO:0000256" key="5">
    <source>
        <dbReference type="ARBA" id="ARBA00023125"/>
    </source>
</evidence>
<dbReference type="GO" id="GO:0000977">
    <property type="term" value="F:RNA polymerase II transcription regulatory region sequence-specific DNA binding"/>
    <property type="evidence" value="ECO:0007669"/>
    <property type="project" value="TreeGrafter"/>
</dbReference>
<evidence type="ECO:0000256" key="4">
    <source>
        <dbReference type="ARBA" id="ARBA00023015"/>
    </source>
</evidence>
<dbReference type="PROSITE" id="PS50888">
    <property type="entry name" value="BHLH"/>
    <property type="match status" value="1"/>
</dbReference>
<dbReference type="PANTHER" id="PTHR23043:SF17">
    <property type="entry name" value="PROTEIN SIMILAR"/>
    <property type="match status" value="1"/>
</dbReference>
<sequence>MIAPRVQPIDNEPGRCSSWIARHASFYDDDQPALPSCRFARAQLQIQQPLPVNYRSLNPCVERSYDDDPTRLRGDHPTFESLPMDVETLPYQASLPCAVSSASIEQLQSQLQPQCSQLRDCAQNLAHGGAKSCQLTGPVDVEDLALYFEPDKPPSINCPPRVYRPSSSDSSNFRRAKSTRYGPYPSLTNSDKRLERSGFSSSEIPLPRVNWLDEREFCNDCPRSFALCNEERWLQCPASDRCPLYDGDTAFPYGQNVLPPCLLEDLRNEGRFRYEDEQLLEDYLSNEKRKEKSRDAARCRRSKETDIFTELAAALPLPPEQAAHLDKASVMRLAIAYLKVRSVVDSIPGTVAKSETLNQMDELFAKALNGFMLVLSSDGNMIYLSENVSDYLGVSQMDMMGQSVYEYSHPCDHEELRECLSSKPPENNDKRTCSFFLRLKCTLTNKGRKVNLKSASYKVIHCTGRLTYIRDPASSRSDETNENGEQKSDDEEDERDSGASLVLLGCPIPHPSNIEIPLGRHTFLSKHSLSMKFTYADEKLAEYLGWDSEELVGQSVFEFHHALDNLALDKSFKSLFSKGQCETVAYRFLGKRGGYAWVVTQATLIHCTKQQKPLSVVCVNYILR</sequence>
<evidence type="ECO:0000256" key="6">
    <source>
        <dbReference type="ARBA" id="ARBA00023159"/>
    </source>
</evidence>
<evidence type="ECO:0008006" key="15">
    <source>
        <dbReference type="Google" id="ProtNLM"/>
    </source>
</evidence>
<feature type="domain" description="PAS" evidence="11">
    <location>
        <begin position="356"/>
        <end position="420"/>
    </location>
</feature>
<dbReference type="GO" id="GO:0000981">
    <property type="term" value="F:DNA-binding transcription factor activity, RNA polymerase II-specific"/>
    <property type="evidence" value="ECO:0007669"/>
    <property type="project" value="TreeGrafter"/>
</dbReference>
<evidence type="ECO:0000256" key="9">
    <source>
        <dbReference type="ARBA" id="ARBA00023278"/>
    </source>
</evidence>